<evidence type="ECO:0000313" key="2">
    <source>
        <dbReference type="EMBL" id="GAG64125.1"/>
    </source>
</evidence>
<sequence>VKQKYGKIINISSTAALGAIELGQAAYATSKFGVAGFTKASAREFGPYGINVNAIAPGMIDILPSSFIYFSFHLRLSSSE</sequence>
<dbReference type="PRINTS" id="PR00080">
    <property type="entry name" value="SDRFAMILY"/>
</dbReference>
<name>X0Z430_9ZZZZ</name>
<comment type="caution">
    <text evidence="2">The sequence shown here is derived from an EMBL/GenBank/DDBJ whole genome shotgun (WGS) entry which is preliminary data.</text>
</comment>
<dbReference type="InterPro" id="IPR036291">
    <property type="entry name" value="NAD(P)-bd_dom_sf"/>
</dbReference>
<dbReference type="InterPro" id="IPR002347">
    <property type="entry name" value="SDR_fam"/>
</dbReference>
<dbReference type="EMBL" id="BART01003954">
    <property type="protein sequence ID" value="GAG64125.1"/>
    <property type="molecule type" value="Genomic_DNA"/>
</dbReference>
<dbReference type="PANTHER" id="PTHR42760">
    <property type="entry name" value="SHORT-CHAIN DEHYDROGENASES/REDUCTASES FAMILY MEMBER"/>
    <property type="match status" value="1"/>
</dbReference>
<accession>X0Z430</accession>
<protein>
    <submittedName>
        <fullName evidence="2">Uncharacterized protein</fullName>
    </submittedName>
</protein>
<feature type="non-terminal residue" evidence="2">
    <location>
        <position position="1"/>
    </location>
</feature>
<dbReference type="SUPFAM" id="SSF51735">
    <property type="entry name" value="NAD(P)-binding Rossmann-fold domains"/>
    <property type="match status" value="1"/>
</dbReference>
<reference evidence="2" key="1">
    <citation type="journal article" date="2014" name="Front. Microbiol.">
        <title>High frequency of phylogenetically diverse reductive dehalogenase-homologous genes in deep subseafloor sedimentary metagenomes.</title>
        <authorList>
            <person name="Kawai M."/>
            <person name="Futagami T."/>
            <person name="Toyoda A."/>
            <person name="Takaki Y."/>
            <person name="Nishi S."/>
            <person name="Hori S."/>
            <person name="Arai W."/>
            <person name="Tsubouchi T."/>
            <person name="Morono Y."/>
            <person name="Uchiyama I."/>
            <person name="Ito T."/>
            <person name="Fujiyama A."/>
            <person name="Inagaki F."/>
            <person name="Takami H."/>
        </authorList>
    </citation>
    <scope>NUCLEOTIDE SEQUENCE</scope>
    <source>
        <strain evidence="2">Expedition CK06-06</strain>
    </source>
</reference>
<proteinExistence type="inferred from homology"/>
<organism evidence="2">
    <name type="scientific">marine sediment metagenome</name>
    <dbReference type="NCBI Taxonomy" id="412755"/>
    <lineage>
        <taxon>unclassified sequences</taxon>
        <taxon>metagenomes</taxon>
        <taxon>ecological metagenomes</taxon>
    </lineage>
</organism>
<evidence type="ECO:0000256" key="1">
    <source>
        <dbReference type="ARBA" id="ARBA00006484"/>
    </source>
</evidence>
<dbReference type="AlphaFoldDB" id="X0Z430"/>
<dbReference type="PRINTS" id="PR00081">
    <property type="entry name" value="GDHRDH"/>
</dbReference>
<dbReference type="Pfam" id="PF00106">
    <property type="entry name" value="adh_short"/>
    <property type="match status" value="1"/>
</dbReference>
<dbReference type="GO" id="GO:0016616">
    <property type="term" value="F:oxidoreductase activity, acting on the CH-OH group of donors, NAD or NADP as acceptor"/>
    <property type="evidence" value="ECO:0007669"/>
    <property type="project" value="TreeGrafter"/>
</dbReference>
<comment type="similarity">
    <text evidence="1">Belongs to the short-chain dehydrogenases/reductases (SDR) family.</text>
</comment>
<dbReference type="Gene3D" id="3.40.50.720">
    <property type="entry name" value="NAD(P)-binding Rossmann-like Domain"/>
    <property type="match status" value="1"/>
</dbReference>
<gene>
    <name evidence="2" type="ORF">S01H4_10373</name>
</gene>